<keyword evidence="1" id="KW-0812">Transmembrane</keyword>
<protein>
    <recommendedName>
        <fullName evidence="4">Phosphatidate cytidylyltransferase</fullName>
    </recommendedName>
</protein>
<accession>A0A1G9GZ15</accession>
<sequence length="54" mass="6139">MQKFIAYYLLILLVFVASSCEVVEGIFKAGVWVGVLLVVGIIALIIWVFSRFFR</sequence>
<reference evidence="2 3" key="1">
    <citation type="submission" date="2016-10" db="EMBL/GenBank/DDBJ databases">
        <authorList>
            <person name="de Groot N.N."/>
        </authorList>
    </citation>
    <scope>NUCLEOTIDE SEQUENCE [LARGE SCALE GENOMIC DNA]</scope>
    <source>
        <strain evidence="2 3">DSM 25186</strain>
    </source>
</reference>
<name>A0A1G9GZ15_9BACT</name>
<keyword evidence="3" id="KW-1185">Reference proteome</keyword>
<evidence type="ECO:0000256" key="1">
    <source>
        <dbReference type="SAM" id="Phobius"/>
    </source>
</evidence>
<dbReference type="EMBL" id="FNFO01000004">
    <property type="protein sequence ID" value="SDL05812.1"/>
    <property type="molecule type" value="Genomic_DNA"/>
</dbReference>
<keyword evidence="1" id="KW-1133">Transmembrane helix</keyword>
<dbReference type="Proteomes" id="UP000198510">
    <property type="component" value="Unassembled WGS sequence"/>
</dbReference>
<evidence type="ECO:0000313" key="2">
    <source>
        <dbReference type="EMBL" id="SDL05812.1"/>
    </source>
</evidence>
<dbReference type="RefSeq" id="WP_176956014.1">
    <property type="nucleotide sequence ID" value="NZ_FNFO01000004.1"/>
</dbReference>
<dbReference type="AlphaFoldDB" id="A0A1G9GZ15"/>
<feature type="transmembrane region" description="Helical" evidence="1">
    <location>
        <begin position="29"/>
        <end position="49"/>
    </location>
</feature>
<dbReference type="PROSITE" id="PS51257">
    <property type="entry name" value="PROKAR_LIPOPROTEIN"/>
    <property type="match status" value="1"/>
</dbReference>
<gene>
    <name evidence="2" type="ORF">SAMN05421823_104261</name>
</gene>
<evidence type="ECO:0008006" key="4">
    <source>
        <dbReference type="Google" id="ProtNLM"/>
    </source>
</evidence>
<dbReference type="STRING" id="1075417.SAMN05421823_104261"/>
<proteinExistence type="predicted"/>
<organism evidence="2 3">
    <name type="scientific">Catalinimonas alkaloidigena</name>
    <dbReference type="NCBI Taxonomy" id="1075417"/>
    <lineage>
        <taxon>Bacteria</taxon>
        <taxon>Pseudomonadati</taxon>
        <taxon>Bacteroidota</taxon>
        <taxon>Cytophagia</taxon>
        <taxon>Cytophagales</taxon>
        <taxon>Catalimonadaceae</taxon>
        <taxon>Catalinimonas</taxon>
    </lineage>
</organism>
<keyword evidence="1" id="KW-0472">Membrane</keyword>
<evidence type="ECO:0000313" key="3">
    <source>
        <dbReference type="Proteomes" id="UP000198510"/>
    </source>
</evidence>